<dbReference type="Pfam" id="PF00480">
    <property type="entry name" value="ROK"/>
    <property type="match status" value="1"/>
</dbReference>
<sequence length="338" mass="36542">MAVNVLDIKQQNVHTVLWTLYSRKTATIRELSQLTGLSFATVGNILSDLVEKGEVVPGELVSATGGRPSQAYSFSAEHAHVLALSARVRDGKNGICACVANLYGEIVRQTEYSCENMELSSFENIIDSCLCDYPTIRVLAVSLPGVVHNGVALTNDYEQLVGVPFLEHFRSKYQMPVIVENDVNAAVYGYSDRAGQPCVLAGIYFPRYFAPGSGIMIDGKILKGAGGYAGEVALLPLGIDWDSVDYHNPKEIGPAILKLVGTVCAIVNPAYVVLYGDFFTDGLREAIRQAIPAFAEKEIFPSLSFSDALETDILSGLTAQAIAVYRNGADEHCGQCEF</sequence>
<comment type="similarity">
    <text evidence="2">Belongs to the ROK (NagC/XylR) family.</text>
</comment>
<dbReference type="SUPFAM" id="SSF46785">
    <property type="entry name" value="Winged helix' DNA-binding domain"/>
    <property type="match status" value="1"/>
</dbReference>
<reference evidence="4 5" key="1">
    <citation type="submission" date="2021-03" db="EMBL/GenBank/DDBJ databases">
        <title>Caproiciproducens sp. nov. isolated from feces of cow.</title>
        <authorList>
            <person name="Choi J.-Y."/>
        </authorList>
    </citation>
    <scope>NUCLEOTIDE SEQUENCE [LARGE SCALE GENOMIC DNA]</scope>
    <source>
        <strain evidence="4 5">AGMB10547</strain>
    </source>
</reference>
<accession>A0ABS7DLW0</accession>
<keyword evidence="3" id="KW-0859">Xylose metabolism</keyword>
<dbReference type="CDD" id="cd23763">
    <property type="entry name" value="ASKHA_ATPase_ROK"/>
    <property type="match status" value="1"/>
</dbReference>
<protein>
    <submittedName>
        <fullName evidence="4">ROK family transcriptional regulator</fullName>
    </submittedName>
</protein>
<dbReference type="InterPro" id="IPR036390">
    <property type="entry name" value="WH_DNA-bd_sf"/>
</dbReference>
<comment type="caution">
    <text evidence="4">The sequence shown here is derived from an EMBL/GenBank/DDBJ whole genome shotgun (WGS) entry which is preliminary data.</text>
</comment>
<dbReference type="PANTHER" id="PTHR18964">
    <property type="entry name" value="ROK (REPRESSOR, ORF, KINASE) FAMILY"/>
    <property type="match status" value="1"/>
</dbReference>
<evidence type="ECO:0000313" key="5">
    <source>
        <dbReference type="Proteomes" id="UP000719942"/>
    </source>
</evidence>
<dbReference type="PANTHER" id="PTHR18964:SF149">
    <property type="entry name" value="BIFUNCTIONAL UDP-N-ACETYLGLUCOSAMINE 2-EPIMERASE_N-ACETYLMANNOSAMINE KINASE"/>
    <property type="match status" value="1"/>
</dbReference>
<dbReference type="RefSeq" id="WP_219964523.1">
    <property type="nucleotide sequence ID" value="NZ_JAGFNZ010000002.1"/>
</dbReference>
<dbReference type="Gene3D" id="1.10.10.10">
    <property type="entry name" value="Winged helix-like DNA-binding domain superfamily/Winged helix DNA-binding domain"/>
    <property type="match status" value="1"/>
</dbReference>
<evidence type="ECO:0000256" key="2">
    <source>
        <dbReference type="ARBA" id="ARBA00006479"/>
    </source>
</evidence>
<keyword evidence="3" id="KW-0119">Carbohydrate metabolism</keyword>
<dbReference type="Proteomes" id="UP000719942">
    <property type="component" value="Unassembled WGS sequence"/>
</dbReference>
<proteinExistence type="inferred from homology"/>
<dbReference type="InterPro" id="IPR036388">
    <property type="entry name" value="WH-like_DNA-bd_sf"/>
</dbReference>
<dbReference type="InterPro" id="IPR043129">
    <property type="entry name" value="ATPase_NBD"/>
</dbReference>
<evidence type="ECO:0000256" key="1">
    <source>
        <dbReference type="ARBA" id="ARBA00002486"/>
    </source>
</evidence>
<comment type="function">
    <text evidence="1">Transcriptional repressor of xylose-utilizing enzymes.</text>
</comment>
<organism evidence="4 5">
    <name type="scientific">Caproiciproducens faecalis</name>
    <dbReference type="NCBI Taxonomy" id="2820301"/>
    <lineage>
        <taxon>Bacteria</taxon>
        <taxon>Bacillati</taxon>
        <taxon>Bacillota</taxon>
        <taxon>Clostridia</taxon>
        <taxon>Eubacteriales</taxon>
        <taxon>Acutalibacteraceae</taxon>
        <taxon>Caproiciproducens</taxon>
    </lineage>
</organism>
<evidence type="ECO:0000256" key="3">
    <source>
        <dbReference type="ARBA" id="ARBA00022629"/>
    </source>
</evidence>
<keyword evidence="5" id="KW-1185">Reference proteome</keyword>
<dbReference type="SUPFAM" id="SSF53067">
    <property type="entry name" value="Actin-like ATPase domain"/>
    <property type="match status" value="1"/>
</dbReference>
<evidence type="ECO:0000313" key="4">
    <source>
        <dbReference type="EMBL" id="MBW7572099.1"/>
    </source>
</evidence>
<dbReference type="EMBL" id="JAGFNZ010000002">
    <property type="protein sequence ID" value="MBW7572099.1"/>
    <property type="molecule type" value="Genomic_DNA"/>
</dbReference>
<dbReference type="InterPro" id="IPR000600">
    <property type="entry name" value="ROK"/>
</dbReference>
<gene>
    <name evidence="4" type="ORF">J5W02_04675</name>
</gene>
<name>A0ABS7DLW0_9FIRM</name>
<dbReference type="Gene3D" id="3.30.420.40">
    <property type="match status" value="2"/>
</dbReference>